<evidence type="ECO:0000313" key="3">
    <source>
        <dbReference type="Proteomes" id="UP000198881"/>
    </source>
</evidence>
<dbReference type="RefSeq" id="WP_091698939.1">
    <property type="nucleotide sequence ID" value="NZ_FPCG01000011.1"/>
</dbReference>
<name>A0A1I7MR93_9MICC</name>
<dbReference type="AlphaFoldDB" id="A0A1I7MR93"/>
<dbReference type="Proteomes" id="UP000198881">
    <property type="component" value="Unassembled WGS sequence"/>
</dbReference>
<feature type="domain" description="Polysaccharide biosynthesis enzyme WcbI" evidence="1">
    <location>
        <begin position="203"/>
        <end position="270"/>
    </location>
</feature>
<evidence type="ECO:0000259" key="1">
    <source>
        <dbReference type="Pfam" id="PF18588"/>
    </source>
</evidence>
<evidence type="ECO:0000313" key="2">
    <source>
        <dbReference type="EMBL" id="SFV24423.1"/>
    </source>
</evidence>
<accession>A0A1I7MR93</accession>
<dbReference type="Pfam" id="PF18588">
    <property type="entry name" value="WcbI"/>
    <property type="match status" value="2"/>
</dbReference>
<protein>
    <recommendedName>
        <fullName evidence="1">Polysaccharide biosynthesis enzyme WcbI domain-containing protein</fullName>
    </recommendedName>
</protein>
<feature type="domain" description="Polysaccharide biosynthesis enzyme WcbI" evidence="1">
    <location>
        <begin position="39"/>
        <end position="168"/>
    </location>
</feature>
<organism evidence="2 3">
    <name type="scientific">Micrococcus terreus</name>
    <dbReference type="NCBI Taxonomy" id="574650"/>
    <lineage>
        <taxon>Bacteria</taxon>
        <taxon>Bacillati</taxon>
        <taxon>Actinomycetota</taxon>
        <taxon>Actinomycetes</taxon>
        <taxon>Micrococcales</taxon>
        <taxon>Micrococcaceae</taxon>
        <taxon>Micrococcus</taxon>
    </lineage>
</organism>
<dbReference type="Gene3D" id="3.40.50.12080">
    <property type="match status" value="1"/>
</dbReference>
<dbReference type="STRING" id="574650.SAMN04487966_11118"/>
<proteinExistence type="predicted"/>
<dbReference type="InterPro" id="IPR041307">
    <property type="entry name" value="WcbI"/>
</dbReference>
<dbReference type="OrthoDB" id="3283619at2"/>
<dbReference type="EMBL" id="FPCG01000011">
    <property type="protein sequence ID" value="SFV24423.1"/>
    <property type="molecule type" value="Genomic_DNA"/>
</dbReference>
<gene>
    <name evidence="2" type="ORF">SAMN04487966_11118</name>
</gene>
<sequence length="350" mass="38013">MTTHTPPVDEGRRRHYGHFYGLEPLPAAQSSESGASGVLIVLGNCQAEALRQLITSRPDLALPPSVRIPPVFEMTPEDLPHLQRLLAQTTVLVAQPVADDYRGMPLGTDQLAQLLPEGARQVRIPVLYDSGLFPWQVTVRHPDRPDEDPPVVPYHDLRTLAQAAAELGMEGVHGFGVHQGQAVPDDGPAPDEGEDTWGAPRLPLTAGTVQRLAADSLDRLRARESAHGTLTVTEELARLDEPGFHTINHPSNTVLALLAGKVRAELGADPSVAVPDRVMLGDVLAPIEQQILDGLGLEGPAREHWVVGGREVPDTEVRQAHLGWYRENPEAVRTGVQRHAELMRQLGLMA</sequence>
<reference evidence="2 3" key="1">
    <citation type="submission" date="2016-10" db="EMBL/GenBank/DDBJ databases">
        <authorList>
            <person name="de Groot N.N."/>
        </authorList>
    </citation>
    <scope>NUCLEOTIDE SEQUENCE [LARGE SCALE GENOMIC DNA]</scope>
    <source>
        <strain evidence="2 3">CGMCC 1.7054</strain>
    </source>
</reference>
<keyword evidence="3" id="KW-1185">Reference proteome</keyword>